<dbReference type="AlphaFoldDB" id="A0AAD3RDK5"/>
<dbReference type="InterPro" id="IPR008332">
    <property type="entry name" value="MethylG_MeTrfase_N"/>
</dbReference>
<dbReference type="Pfam" id="PF02870">
    <property type="entry name" value="Methyltransf_1N"/>
    <property type="match status" value="1"/>
</dbReference>
<dbReference type="Pfam" id="PF01035">
    <property type="entry name" value="DNA_binding_1"/>
    <property type="match status" value="1"/>
</dbReference>
<comment type="catalytic activity">
    <reaction evidence="19">
        <text>a 6-O-methyl-2'-deoxyguanosine in DNA + L-cysteinyl-[protein] = S-methyl-L-cysteinyl-[protein] + a 2'-deoxyguanosine in DNA</text>
        <dbReference type="Rhea" id="RHEA:24000"/>
        <dbReference type="Rhea" id="RHEA-COMP:10131"/>
        <dbReference type="Rhea" id="RHEA-COMP:10132"/>
        <dbReference type="Rhea" id="RHEA-COMP:11367"/>
        <dbReference type="Rhea" id="RHEA-COMP:11368"/>
        <dbReference type="ChEBI" id="CHEBI:29950"/>
        <dbReference type="ChEBI" id="CHEBI:82612"/>
        <dbReference type="ChEBI" id="CHEBI:85445"/>
        <dbReference type="ChEBI" id="CHEBI:85448"/>
        <dbReference type="EC" id="2.1.1.63"/>
    </reaction>
</comment>
<dbReference type="GO" id="GO:0003677">
    <property type="term" value="F:DNA binding"/>
    <property type="evidence" value="ECO:0007669"/>
    <property type="project" value="UniProtKB-KW"/>
</dbReference>
<dbReference type="Gene3D" id="3.30.160.70">
    <property type="entry name" value="Methylated DNA-protein cysteine methyltransferase domain"/>
    <property type="match status" value="1"/>
</dbReference>
<keyword evidence="16" id="KW-0539">Nucleus</keyword>
<keyword evidence="14" id="KW-0238">DNA-binding</keyword>
<dbReference type="InterPro" id="IPR036388">
    <property type="entry name" value="WH-like_DNA-bd_sf"/>
</dbReference>
<dbReference type="GO" id="GO:0005654">
    <property type="term" value="C:nucleoplasm"/>
    <property type="evidence" value="ECO:0007669"/>
    <property type="project" value="TreeGrafter"/>
</dbReference>
<keyword evidence="15" id="KW-0234">DNA repair</keyword>
<evidence type="ECO:0000256" key="15">
    <source>
        <dbReference type="ARBA" id="ARBA00023204"/>
    </source>
</evidence>
<dbReference type="SUPFAM" id="SSF46767">
    <property type="entry name" value="Methylated DNA-protein cysteine methyltransferase, C-terminal domain"/>
    <property type="match status" value="1"/>
</dbReference>
<dbReference type="InterPro" id="IPR014048">
    <property type="entry name" value="MethylDNA_cys_MeTrfase_DNA-bd"/>
</dbReference>
<protein>
    <recommendedName>
        <fullName evidence="7">Methylated-DNA--protein-cysteine methyltransferase</fullName>
        <ecNumber evidence="6">2.1.1.63</ecNumber>
    </recommendedName>
    <alternativeName>
        <fullName evidence="17">6-O-methylguanine-DNA methyltransferase</fullName>
    </alternativeName>
    <alternativeName>
        <fullName evidence="18">O-6-methylguanine-DNA-alkyltransferase</fullName>
    </alternativeName>
</protein>
<evidence type="ECO:0000256" key="9">
    <source>
        <dbReference type="ARBA" id="ARBA00022603"/>
    </source>
</evidence>
<evidence type="ECO:0000259" key="21">
    <source>
        <dbReference type="Pfam" id="PF02870"/>
    </source>
</evidence>
<evidence type="ECO:0000256" key="19">
    <source>
        <dbReference type="ARBA" id="ARBA00049348"/>
    </source>
</evidence>
<evidence type="ECO:0000256" key="3">
    <source>
        <dbReference type="ARBA" id="ARBA00003317"/>
    </source>
</evidence>
<dbReference type="InterPro" id="IPR001497">
    <property type="entry name" value="MethylDNA_cys_MeTrfase_AS"/>
</dbReference>
<keyword evidence="23" id="KW-1185">Reference proteome</keyword>
<comment type="function">
    <text evidence="3">Involved in the cellular defense against the biological effects of O6-methylguanine (O6-MeG) and O4-methylthymine (O4-MeT) in DNA. Repairs the methylated nucleobase in DNA by stoichiometrically transferring the methyl group to a cysteine residue in the enzyme. This is a suicide reaction: the enzyme is irreversibly inactivated.</text>
</comment>
<dbReference type="GO" id="GO:0046872">
    <property type="term" value="F:metal ion binding"/>
    <property type="evidence" value="ECO:0007669"/>
    <property type="project" value="UniProtKB-KW"/>
</dbReference>
<dbReference type="Proteomes" id="UP001279410">
    <property type="component" value="Unassembled WGS sequence"/>
</dbReference>
<dbReference type="InterPro" id="IPR036631">
    <property type="entry name" value="MGMT_N_sf"/>
</dbReference>
<dbReference type="PROSITE" id="PS00374">
    <property type="entry name" value="MGMT"/>
    <property type="match status" value="1"/>
</dbReference>
<evidence type="ECO:0000256" key="10">
    <source>
        <dbReference type="ARBA" id="ARBA00022679"/>
    </source>
</evidence>
<name>A0AAD3RDK5_LATJO</name>
<feature type="domain" description="Methylguanine DNA methyltransferase ribonuclease-like" evidence="21">
    <location>
        <begin position="146"/>
        <end position="218"/>
    </location>
</feature>
<dbReference type="FunFam" id="3.30.160.70:FF:000001">
    <property type="entry name" value="Methylated-DNA--protein-cysteine methyltransferase"/>
    <property type="match status" value="1"/>
</dbReference>
<evidence type="ECO:0000256" key="6">
    <source>
        <dbReference type="ARBA" id="ARBA00011918"/>
    </source>
</evidence>
<dbReference type="InterPro" id="IPR036217">
    <property type="entry name" value="MethylDNA_cys_MeTrfase_DNAb"/>
</dbReference>
<dbReference type="FunFam" id="1.10.10.10:FF:000214">
    <property type="entry name" value="Methylated-DNA--protein-cysteine methyltransferase"/>
    <property type="match status" value="1"/>
</dbReference>
<evidence type="ECO:0000259" key="20">
    <source>
        <dbReference type="Pfam" id="PF01035"/>
    </source>
</evidence>
<comment type="similarity">
    <text evidence="5">Belongs to the MGMT family.</text>
</comment>
<dbReference type="GO" id="GO:0006281">
    <property type="term" value="P:DNA repair"/>
    <property type="evidence" value="ECO:0007669"/>
    <property type="project" value="UniProtKB-KW"/>
</dbReference>
<evidence type="ECO:0000256" key="1">
    <source>
        <dbReference type="ARBA" id="ARBA00001286"/>
    </source>
</evidence>
<accession>A0AAD3RDK5</accession>
<dbReference type="PANTHER" id="PTHR46460:SF1">
    <property type="entry name" value="METHYLATED-DNA--PROTEIN-CYSTEINE METHYLTRANSFERASE"/>
    <property type="match status" value="1"/>
</dbReference>
<keyword evidence="10" id="KW-0808">Transferase</keyword>
<keyword evidence="8" id="KW-0597">Phosphoprotein</keyword>
<evidence type="ECO:0000313" key="23">
    <source>
        <dbReference type="Proteomes" id="UP001279410"/>
    </source>
</evidence>
<proteinExistence type="inferred from homology"/>
<dbReference type="NCBIfam" id="TIGR00589">
    <property type="entry name" value="ogt"/>
    <property type="match status" value="1"/>
</dbReference>
<keyword evidence="13" id="KW-0862">Zinc</keyword>
<dbReference type="GO" id="GO:0003908">
    <property type="term" value="F:methylated-DNA-[protein]-cysteine S-methyltransferase activity"/>
    <property type="evidence" value="ECO:0007669"/>
    <property type="project" value="UniProtKB-EC"/>
</dbReference>
<dbReference type="EMBL" id="BRZM01000076">
    <property type="protein sequence ID" value="GLD65163.1"/>
    <property type="molecule type" value="Genomic_DNA"/>
</dbReference>
<evidence type="ECO:0000256" key="17">
    <source>
        <dbReference type="ARBA" id="ARBA00030795"/>
    </source>
</evidence>
<evidence type="ECO:0000313" key="22">
    <source>
        <dbReference type="EMBL" id="GLD65163.1"/>
    </source>
</evidence>
<dbReference type="SUPFAM" id="SSF53155">
    <property type="entry name" value="Methylated DNA-protein cysteine methyltransferase domain"/>
    <property type="match status" value="1"/>
</dbReference>
<dbReference type="GO" id="GO:0032259">
    <property type="term" value="P:methylation"/>
    <property type="evidence" value="ECO:0007669"/>
    <property type="project" value="UniProtKB-KW"/>
</dbReference>
<comment type="catalytic activity">
    <reaction evidence="1">
        <text>a 4-O-methyl-thymidine in DNA + L-cysteinyl-[protein] = a thymidine in DNA + S-methyl-L-cysteinyl-[protein]</text>
        <dbReference type="Rhea" id="RHEA:53428"/>
        <dbReference type="Rhea" id="RHEA-COMP:10131"/>
        <dbReference type="Rhea" id="RHEA-COMP:10132"/>
        <dbReference type="Rhea" id="RHEA-COMP:13555"/>
        <dbReference type="Rhea" id="RHEA-COMP:13556"/>
        <dbReference type="ChEBI" id="CHEBI:29950"/>
        <dbReference type="ChEBI" id="CHEBI:82612"/>
        <dbReference type="ChEBI" id="CHEBI:137386"/>
        <dbReference type="ChEBI" id="CHEBI:137387"/>
        <dbReference type="EC" id="2.1.1.63"/>
    </reaction>
</comment>
<keyword evidence="9 22" id="KW-0489">Methyltransferase</keyword>
<reference evidence="22" key="1">
    <citation type="submission" date="2022-08" db="EMBL/GenBank/DDBJ databases">
        <title>Genome sequencing of akame (Lates japonicus).</title>
        <authorList>
            <person name="Hashiguchi Y."/>
            <person name="Takahashi H."/>
        </authorList>
    </citation>
    <scope>NUCLEOTIDE SEQUENCE</scope>
    <source>
        <strain evidence="22">Kochi</strain>
    </source>
</reference>
<evidence type="ECO:0000256" key="14">
    <source>
        <dbReference type="ARBA" id="ARBA00023125"/>
    </source>
</evidence>
<keyword evidence="11" id="KW-0479">Metal-binding</keyword>
<evidence type="ECO:0000256" key="2">
    <source>
        <dbReference type="ARBA" id="ARBA00001947"/>
    </source>
</evidence>
<organism evidence="22 23">
    <name type="scientific">Lates japonicus</name>
    <name type="common">Japanese lates</name>
    <dbReference type="NCBI Taxonomy" id="270547"/>
    <lineage>
        <taxon>Eukaryota</taxon>
        <taxon>Metazoa</taxon>
        <taxon>Chordata</taxon>
        <taxon>Craniata</taxon>
        <taxon>Vertebrata</taxon>
        <taxon>Euteleostomi</taxon>
        <taxon>Actinopterygii</taxon>
        <taxon>Neopterygii</taxon>
        <taxon>Teleostei</taxon>
        <taxon>Neoteleostei</taxon>
        <taxon>Acanthomorphata</taxon>
        <taxon>Carangaria</taxon>
        <taxon>Carangaria incertae sedis</taxon>
        <taxon>Centropomidae</taxon>
        <taxon>Lates</taxon>
    </lineage>
</organism>
<evidence type="ECO:0000256" key="16">
    <source>
        <dbReference type="ARBA" id="ARBA00023242"/>
    </source>
</evidence>
<comment type="cofactor">
    <cofactor evidence="2">
        <name>Zn(2+)</name>
        <dbReference type="ChEBI" id="CHEBI:29105"/>
    </cofactor>
</comment>
<dbReference type="CDD" id="cd06445">
    <property type="entry name" value="ATase"/>
    <property type="match status" value="1"/>
</dbReference>
<evidence type="ECO:0000256" key="11">
    <source>
        <dbReference type="ARBA" id="ARBA00022723"/>
    </source>
</evidence>
<dbReference type="Gene3D" id="1.10.10.10">
    <property type="entry name" value="Winged helix-like DNA-binding domain superfamily/Winged helix DNA-binding domain"/>
    <property type="match status" value="1"/>
</dbReference>
<comment type="caution">
    <text evidence="22">The sequence shown here is derived from an EMBL/GenBank/DDBJ whole genome shotgun (WGS) entry which is preliminary data.</text>
</comment>
<evidence type="ECO:0000256" key="18">
    <source>
        <dbReference type="ARBA" id="ARBA00031621"/>
    </source>
</evidence>
<evidence type="ECO:0000256" key="8">
    <source>
        <dbReference type="ARBA" id="ARBA00022553"/>
    </source>
</evidence>
<evidence type="ECO:0000256" key="13">
    <source>
        <dbReference type="ARBA" id="ARBA00022833"/>
    </source>
</evidence>
<keyword evidence="12" id="KW-0227">DNA damage</keyword>
<dbReference type="PANTHER" id="PTHR46460">
    <property type="entry name" value="METHYLATED-DNA--PROTEIN-CYSTEINE METHYLTRANSFERASE"/>
    <property type="match status" value="1"/>
</dbReference>
<dbReference type="EC" id="2.1.1.63" evidence="6"/>
<evidence type="ECO:0000256" key="5">
    <source>
        <dbReference type="ARBA" id="ARBA00008711"/>
    </source>
</evidence>
<sequence length="316" mass="34867">MWCSRARLETCSSIPNGPAMMRPSSARGSEAASVEDAALPTREQRMSCLKVVSLDAQQPFCQEGEERRLHTDQLQSVSGLFPPVIGRLDHAVCRNRKRLSVMFVLLKEEKREPHLHRTDAKGFIQGSEMKKQRESQCTQKTISLLSPLGTIQVSGCENGVHTIQILMDVAPAERSSEAPVSCVVNDSPAETSPELQRCVEWLQAYFSEPQTAGSLPLPAFHHPALQGDAFTSRVLHVLLKDVKFGETVSYKRLAEMAGNPRAVRAVGGAMRRNPVPLLIPCHRVISSSGQSGPYMSGKGDHLKQWLLTHERQRGEG</sequence>
<gene>
    <name evidence="22" type="ORF">AKAME5_001664800</name>
</gene>
<evidence type="ECO:0000256" key="12">
    <source>
        <dbReference type="ARBA" id="ARBA00022763"/>
    </source>
</evidence>
<feature type="domain" description="Methylated-DNA-[protein]-cysteine S-methyltransferase DNA binding" evidence="20">
    <location>
        <begin position="230"/>
        <end position="311"/>
    </location>
</feature>
<comment type="subcellular location">
    <subcellularLocation>
        <location evidence="4">Nucleus</location>
    </subcellularLocation>
</comment>
<evidence type="ECO:0000256" key="4">
    <source>
        <dbReference type="ARBA" id="ARBA00004123"/>
    </source>
</evidence>
<evidence type="ECO:0000256" key="7">
    <source>
        <dbReference type="ARBA" id="ARBA00015377"/>
    </source>
</evidence>